<organism evidence="1 2">
    <name type="scientific">Candidatus Pullichristensenella stercorigallinarum</name>
    <dbReference type="NCBI Taxonomy" id="2840909"/>
    <lineage>
        <taxon>Bacteria</taxon>
        <taxon>Bacillati</taxon>
        <taxon>Bacillota</taxon>
        <taxon>Clostridia</taxon>
        <taxon>Candidatus Pullichristensenella</taxon>
    </lineage>
</organism>
<sequence length="707" mass="75509">MSENGRAWSQGMSLDESALRALFTVNDAGNTPLDGSLYTVAVYLNGQMVTPPIVNAGAYTIEVILTGKGENYTLNQNSFAYTISPAAFAGSVSMTGYVYGQTPSTPVLNGYAGNGEVTFYYRAKGTAQWTAWRDITATSLVPGDYEIIARAVDTTNYNGGETQAAEFTVSHAALGVSIAMLDYTYGGTVSTPALTPATEGLTVQWFYKGQDGVEHPWQNITGTMLAAGGYTIITRIAQSALYEEAELTASFTVRKAAAPAIEWPAASGITYGQSVSEAELSATADGHGTFAWAQPDTLLPAGAQSAAMTYTPGDTANYDYSGVELTKQIAIAVSAKGLESGGINVADIPDQTYTGWGIEPEIVVKDGDKTLVEGTDYEVIYEDNVDAGTATVTITGKGNYSGETSATFEIVEREINEDEGFTIEDIPDQTYANNVNAGTETITITGMGNYAGTLSVTFTIRAVEEDEEDDTPLTAAQMAQMLASGEAMEGLVTDRRGEPVGYEAASEEAADEATGEIIERTLIIAADPVLDEDGEIVLRDGEPVYEQRNLNLSQALLEAIAELGYTHIRFRVKDAALEWAIADMTEDGNVIRLAPMEADELSQREREAIGEAEQLSGSYRARITATIDGEETDITSQIPSLTAWFDAEAIRGLTESENAQCLLVPGDGEPETVVTTVQYVEDEKEEEKEASYQAALAESGLMTMILQ</sequence>
<reference evidence="1" key="2">
    <citation type="journal article" date="2021" name="PeerJ">
        <title>Extensive microbial diversity within the chicken gut microbiome revealed by metagenomics and culture.</title>
        <authorList>
            <person name="Gilroy R."/>
            <person name="Ravi A."/>
            <person name="Getino M."/>
            <person name="Pursley I."/>
            <person name="Horton D.L."/>
            <person name="Alikhan N.F."/>
            <person name="Baker D."/>
            <person name="Gharbi K."/>
            <person name="Hall N."/>
            <person name="Watson M."/>
            <person name="Adriaenssens E.M."/>
            <person name="Foster-Nyarko E."/>
            <person name="Jarju S."/>
            <person name="Secka A."/>
            <person name="Antonio M."/>
            <person name="Oren A."/>
            <person name="Chaudhuri R.R."/>
            <person name="La Ragione R."/>
            <person name="Hildebrand F."/>
            <person name="Pallen M.J."/>
        </authorList>
    </citation>
    <scope>NUCLEOTIDE SEQUENCE</scope>
    <source>
        <strain evidence="1">ChiSjej6B24-2974</strain>
    </source>
</reference>
<protein>
    <submittedName>
        <fullName evidence="1">Uncharacterized protein</fullName>
    </submittedName>
</protein>
<comment type="caution">
    <text evidence="1">The sequence shown here is derived from an EMBL/GenBank/DDBJ whole genome shotgun (WGS) entry which is preliminary data.</text>
</comment>
<evidence type="ECO:0000313" key="1">
    <source>
        <dbReference type="EMBL" id="HIQ82541.1"/>
    </source>
</evidence>
<gene>
    <name evidence="1" type="ORF">IAA52_05505</name>
</gene>
<dbReference type="AlphaFoldDB" id="A0A9D0ZLP3"/>
<proteinExistence type="predicted"/>
<reference evidence="1" key="1">
    <citation type="submission" date="2020-10" db="EMBL/GenBank/DDBJ databases">
        <authorList>
            <person name="Gilroy R."/>
        </authorList>
    </citation>
    <scope>NUCLEOTIDE SEQUENCE</scope>
    <source>
        <strain evidence="1">ChiSjej6B24-2974</strain>
    </source>
</reference>
<dbReference type="EMBL" id="DVFZ01000052">
    <property type="protein sequence ID" value="HIQ82541.1"/>
    <property type="molecule type" value="Genomic_DNA"/>
</dbReference>
<dbReference type="Proteomes" id="UP000824260">
    <property type="component" value="Unassembled WGS sequence"/>
</dbReference>
<accession>A0A9D0ZLP3</accession>
<evidence type="ECO:0000313" key="2">
    <source>
        <dbReference type="Proteomes" id="UP000824260"/>
    </source>
</evidence>
<name>A0A9D0ZLP3_9FIRM</name>